<dbReference type="Proteomes" id="UP000006844">
    <property type="component" value="Chromosome"/>
</dbReference>
<keyword evidence="3" id="KW-1185">Reference proteome</keyword>
<organism evidence="2 3">
    <name type="scientific">Terriglobus saanensis (strain ATCC BAA-1853 / DSM 23119 / SP1PR4)</name>
    <dbReference type="NCBI Taxonomy" id="401053"/>
    <lineage>
        <taxon>Bacteria</taxon>
        <taxon>Pseudomonadati</taxon>
        <taxon>Acidobacteriota</taxon>
        <taxon>Terriglobia</taxon>
        <taxon>Terriglobales</taxon>
        <taxon>Acidobacteriaceae</taxon>
        <taxon>Terriglobus</taxon>
    </lineage>
</organism>
<feature type="compositionally biased region" description="Polar residues" evidence="1">
    <location>
        <begin position="23"/>
        <end position="32"/>
    </location>
</feature>
<dbReference type="EMBL" id="CP002467">
    <property type="protein sequence ID" value="ADV81345.1"/>
    <property type="molecule type" value="Genomic_DNA"/>
</dbReference>
<proteinExistence type="predicted"/>
<evidence type="ECO:0000256" key="1">
    <source>
        <dbReference type="SAM" id="MobiDB-lite"/>
    </source>
</evidence>
<name>E8V370_TERSS</name>
<dbReference type="HOGENOM" id="CLU_3240744_0_0_0"/>
<gene>
    <name evidence="2" type="ordered locus">AciPR4_0510</name>
</gene>
<protein>
    <submittedName>
        <fullName evidence="2">Uncharacterized protein</fullName>
    </submittedName>
</protein>
<dbReference type="STRING" id="401053.AciPR4_0510"/>
<evidence type="ECO:0000313" key="2">
    <source>
        <dbReference type="EMBL" id="ADV81345.1"/>
    </source>
</evidence>
<sequence length="43" mass="5226">MDKYLNDEDAVYEEAPRRERDSNTSLQPQYEDTQLPEREYEDS</sequence>
<dbReference type="AlphaFoldDB" id="E8V370"/>
<evidence type="ECO:0000313" key="3">
    <source>
        <dbReference type="Proteomes" id="UP000006844"/>
    </source>
</evidence>
<reference evidence="2 3" key="1">
    <citation type="journal article" date="2012" name="Stand. Genomic Sci.">
        <title>Complete genome sequence of Terriglobus saanensis type strain SP1PR4(T), an Acidobacteria from tundra soil.</title>
        <authorList>
            <person name="Rawat S.R."/>
            <person name="Mannisto M.K."/>
            <person name="Starovoytov V."/>
            <person name="Goodwin L."/>
            <person name="Nolan M."/>
            <person name="Hauser L."/>
            <person name="Land M."/>
            <person name="Davenport K.W."/>
            <person name="Woyke T."/>
            <person name="Haggblom M.M."/>
        </authorList>
    </citation>
    <scope>NUCLEOTIDE SEQUENCE</scope>
    <source>
        <strain evidence="3">ATCC BAA-1853 / DSM 23119 / SP1PR4</strain>
    </source>
</reference>
<feature type="region of interest" description="Disordered" evidence="1">
    <location>
        <begin position="1"/>
        <end position="43"/>
    </location>
</feature>
<accession>E8V370</accession>
<dbReference type="KEGG" id="tsa:AciPR4_0510"/>